<organism evidence="2 3">
    <name type="scientific">Eiseniibacteriota bacterium</name>
    <dbReference type="NCBI Taxonomy" id="2212470"/>
    <lineage>
        <taxon>Bacteria</taxon>
        <taxon>Candidatus Eiseniibacteriota</taxon>
    </lineage>
</organism>
<dbReference type="Gene3D" id="3.40.630.30">
    <property type="match status" value="1"/>
</dbReference>
<sequence length="342" mass="38652">MAPLTSDERTRFTPAKNPFFEHAEAAYFMARDRGRDVGRIAASVDRNYDAFHGERQAAFGFLEAESADAVAALLQAAERWGRDRGARVLRGPFNFTTNDDCGLLIRGFEHPPTILMPYNPPTYPAWVEAAGFKKAKDLFAFKVPIPEIPDLDIAQVARIAHKVRERFRVHVRPINMKRFGEELQRVKEIYNSAWDKNWGFVPMTDREIDHMAAQLKPAIVPELALFAEIDGEAVGFSLAVPDVNVALKPLRGSLFPFGVARLLWKLPRIRTSRLMALGVKTGYRRRGIDAALVHQAAVASRAAGYIWCEVGWTLEDNDLVNRLIEAVNGERYKTFRIYERAL</sequence>
<keyword evidence="2" id="KW-0808">Transferase</keyword>
<dbReference type="EMBL" id="VBOW01000042">
    <property type="protein sequence ID" value="TMQ58065.1"/>
    <property type="molecule type" value="Genomic_DNA"/>
</dbReference>
<dbReference type="InterPro" id="IPR039968">
    <property type="entry name" value="BcerS-like"/>
</dbReference>
<evidence type="ECO:0000313" key="3">
    <source>
        <dbReference type="Proteomes" id="UP000316852"/>
    </source>
</evidence>
<gene>
    <name evidence="2" type="ORF">E6K76_08900</name>
</gene>
<reference evidence="2 3" key="1">
    <citation type="journal article" date="2019" name="Nat. Microbiol.">
        <title>Mediterranean grassland soil C-N compound turnover is dependent on rainfall and depth, and is mediated by genomically divergent microorganisms.</title>
        <authorList>
            <person name="Diamond S."/>
            <person name="Andeer P.F."/>
            <person name="Li Z."/>
            <person name="Crits-Christoph A."/>
            <person name="Burstein D."/>
            <person name="Anantharaman K."/>
            <person name="Lane K.R."/>
            <person name="Thomas B.C."/>
            <person name="Pan C."/>
            <person name="Northen T.R."/>
            <person name="Banfield J.F."/>
        </authorList>
    </citation>
    <scope>NUCLEOTIDE SEQUENCE [LARGE SCALE GENOMIC DNA]</scope>
    <source>
        <strain evidence="2">WS_6</strain>
    </source>
</reference>
<dbReference type="SUPFAM" id="SSF55729">
    <property type="entry name" value="Acyl-CoA N-acyltransferases (Nat)"/>
    <property type="match status" value="1"/>
</dbReference>
<protein>
    <submittedName>
        <fullName evidence="2">N-acetyltransferase</fullName>
    </submittedName>
</protein>
<dbReference type="AlphaFoldDB" id="A0A538T355"/>
<dbReference type="PROSITE" id="PS51186">
    <property type="entry name" value="GNAT"/>
    <property type="match status" value="1"/>
</dbReference>
<dbReference type="InterPro" id="IPR016181">
    <property type="entry name" value="Acyl_CoA_acyltransferase"/>
</dbReference>
<name>A0A538T355_UNCEI</name>
<dbReference type="GO" id="GO:0016747">
    <property type="term" value="F:acyltransferase activity, transferring groups other than amino-acyl groups"/>
    <property type="evidence" value="ECO:0007669"/>
    <property type="project" value="InterPro"/>
</dbReference>
<evidence type="ECO:0000259" key="1">
    <source>
        <dbReference type="PROSITE" id="PS51186"/>
    </source>
</evidence>
<dbReference type="InterPro" id="IPR000182">
    <property type="entry name" value="GNAT_dom"/>
</dbReference>
<dbReference type="PANTHER" id="PTHR41368">
    <property type="entry name" value="PROTEIN YGHO"/>
    <property type="match status" value="1"/>
</dbReference>
<dbReference type="PANTHER" id="PTHR41368:SF1">
    <property type="entry name" value="PROTEIN YGHO"/>
    <property type="match status" value="1"/>
</dbReference>
<feature type="domain" description="N-acetyltransferase" evidence="1">
    <location>
        <begin position="169"/>
        <end position="342"/>
    </location>
</feature>
<dbReference type="Proteomes" id="UP000316852">
    <property type="component" value="Unassembled WGS sequence"/>
</dbReference>
<accession>A0A538T355</accession>
<proteinExistence type="predicted"/>
<evidence type="ECO:0000313" key="2">
    <source>
        <dbReference type="EMBL" id="TMQ58065.1"/>
    </source>
</evidence>
<comment type="caution">
    <text evidence="2">The sequence shown here is derived from an EMBL/GenBank/DDBJ whole genome shotgun (WGS) entry which is preliminary data.</text>
</comment>